<dbReference type="InterPro" id="IPR044898">
    <property type="entry name" value="CDI_dom_sf"/>
</dbReference>
<keyword evidence="6" id="KW-1185">Reference proteome</keyword>
<sequence>MTRSQEPGMGKFVRKARIGGEKAVVEAAHPQPSLGARTRARTLTLRRFQESSLQVAASYLQLRSRRLEKHFPVPSSAKSTAARRNRQRANPDPRISTYKPAETEVSPMTLVSLGSASTRSRCSGESTKKAAAAICEASPEGDAGIVSWSGENVLEFDRSARETTPCSLIRDSETIVGLGSTTWPTKFTASIKRQASVASCIPTALELEELFAGPEQLQQISFIEKYNFDVVKDQPLPGRYEWVKLDP</sequence>
<keyword evidence="2" id="KW-0649">Protein kinase inhibitor</keyword>
<evidence type="ECO:0000313" key="6">
    <source>
        <dbReference type="Proteomes" id="UP001222027"/>
    </source>
</evidence>
<dbReference type="Proteomes" id="UP001222027">
    <property type="component" value="Unassembled WGS sequence"/>
</dbReference>
<feature type="domain" description="Cyclin-dependent kinase inhibitor" evidence="4">
    <location>
        <begin position="201"/>
        <end position="245"/>
    </location>
</feature>
<proteinExistence type="inferred from homology"/>
<organism evidence="5 6">
    <name type="scientific">Ensete ventricosum</name>
    <name type="common">Abyssinian banana</name>
    <name type="synonym">Musa ensete</name>
    <dbReference type="NCBI Taxonomy" id="4639"/>
    <lineage>
        <taxon>Eukaryota</taxon>
        <taxon>Viridiplantae</taxon>
        <taxon>Streptophyta</taxon>
        <taxon>Embryophyta</taxon>
        <taxon>Tracheophyta</taxon>
        <taxon>Spermatophyta</taxon>
        <taxon>Magnoliopsida</taxon>
        <taxon>Liliopsida</taxon>
        <taxon>Zingiberales</taxon>
        <taxon>Musaceae</taxon>
        <taxon>Ensete</taxon>
    </lineage>
</organism>
<dbReference type="GO" id="GO:0051726">
    <property type="term" value="P:regulation of cell cycle"/>
    <property type="evidence" value="ECO:0007669"/>
    <property type="project" value="InterPro"/>
</dbReference>
<dbReference type="InterPro" id="IPR044275">
    <property type="entry name" value="KRP"/>
</dbReference>
<dbReference type="EMBL" id="JAQQAF010000002">
    <property type="protein sequence ID" value="KAJ8504946.1"/>
    <property type="molecule type" value="Genomic_DNA"/>
</dbReference>
<comment type="similarity">
    <text evidence="1">Belongs to the CDI family. ICK/KRP subfamily.</text>
</comment>
<dbReference type="AlphaFoldDB" id="A0AAV8RQD4"/>
<dbReference type="Pfam" id="PF02234">
    <property type="entry name" value="CDI"/>
    <property type="match status" value="1"/>
</dbReference>
<dbReference type="Gene3D" id="4.10.365.10">
    <property type="entry name" value="p27"/>
    <property type="match status" value="1"/>
</dbReference>
<feature type="region of interest" description="Disordered" evidence="3">
    <location>
        <begin position="71"/>
        <end position="98"/>
    </location>
</feature>
<protein>
    <recommendedName>
        <fullName evidence="4">Cyclin-dependent kinase inhibitor domain-containing protein</fullName>
    </recommendedName>
</protein>
<accession>A0AAV8RQD4</accession>
<evidence type="ECO:0000256" key="1">
    <source>
        <dbReference type="ARBA" id="ARBA00010274"/>
    </source>
</evidence>
<evidence type="ECO:0000313" key="5">
    <source>
        <dbReference type="EMBL" id="KAJ8504946.1"/>
    </source>
</evidence>
<reference evidence="5 6" key="1">
    <citation type="submission" date="2022-12" db="EMBL/GenBank/DDBJ databases">
        <title>Chromosome-scale assembly of the Ensete ventricosum genome.</title>
        <authorList>
            <person name="Dussert Y."/>
            <person name="Stocks J."/>
            <person name="Wendawek A."/>
            <person name="Woldeyes F."/>
            <person name="Nichols R.A."/>
            <person name="Borrell J.S."/>
        </authorList>
    </citation>
    <scope>NUCLEOTIDE SEQUENCE [LARGE SCALE GENOMIC DNA]</scope>
    <source>
        <strain evidence="6">cv. Maze</strain>
        <tissue evidence="5">Seeds</tissue>
    </source>
</reference>
<dbReference type="PANTHER" id="PTHR46776">
    <property type="entry name" value="CYCLIN-DEPENDENT KINASE INHIBITOR 4-RELATED"/>
    <property type="match status" value="1"/>
</dbReference>
<comment type="caution">
    <text evidence="5">The sequence shown here is derived from an EMBL/GenBank/DDBJ whole genome shotgun (WGS) entry which is preliminary data.</text>
</comment>
<gene>
    <name evidence="5" type="ORF">OPV22_005832</name>
</gene>
<dbReference type="GO" id="GO:0004861">
    <property type="term" value="F:cyclin-dependent protein serine/threonine kinase inhibitor activity"/>
    <property type="evidence" value="ECO:0007669"/>
    <property type="project" value="InterPro"/>
</dbReference>
<evidence type="ECO:0000256" key="3">
    <source>
        <dbReference type="SAM" id="MobiDB-lite"/>
    </source>
</evidence>
<evidence type="ECO:0000256" key="2">
    <source>
        <dbReference type="ARBA" id="ARBA00023013"/>
    </source>
</evidence>
<evidence type="ECO:0000259" key="4">
    <source>
        <dbReference type="Pfam" id="PF02234"/>
    </source>
</evidence>
<dbReference type="GO" id="GO:0005634">
    <property type="term" value="C:nucleus"/>
    <property type="evidence" value="ECO:0007669"/>
    <property type="project" value="InterPro"/>
</dbReference>
<dbReference type="PIRSF" id="PIRSF017811">
    <property type="entry name" value="CDK_inhib_pln"/>
    <property type="match status" value="1"/>
</dbReference>
<name>A0AAV8RQD4_ENSVE</name>
<dbReference type="InterPro" id="IPR003175">
    <property type="entry name" value="CDI_dom"/>
</dbReference>